<protein>
    <submittedName>
        <fullName evidence="1">Uncharacterized protein</fullName>
    </submittedName>
</protein>
<keyword evidence="2" id="KW-1185">Reference proteome</keyword>
<proteinExistence type="predicted"/>
<comment type="caution">
    <text evidence="1">The sequence shown here is derived from an EMBL/GenBank/DDBJ whole genome shotgun (WGS) entry which is preliminary data.</text>
</comment>
<name>A0A917QR10_9NOCA</name>
<reference evidence="1" key="1">
    <citation type="journal article" date="2014" name="Int. J. Syst. Evol. Microbiol.">
        <title>Complete genome sequence of Corynebacterium casei LMG S-19264T (=DSM 44701T), isolated from a smear-ripened cheese.</title>
        <authorList>
            <consortium name="US DOE Joint Genome Institute (JGI-PGF)"/>
            <person name="Walter F."/>
            <person name="Albersmeier A."/>
            <person name="Kalinowski J."/>
            <person name="Ruckert C."/>
        </authorList>
    </citation>
    <scope>NUCLEOTIDE SEQUENCE</scope>
    <source>
        <strain evidence="1">CGMCC 4.7278</strain>
    </source>
</reference>
<dbReference type="EMBL" id="BMMW01000004">
    <property type="protein sequence ID" value="GGK62864.1"/>
    <property type="molecule type" value="Genomic_DNA"/>
</dbReference>
<dbReference type="AlphaFoldDB" id="A0A917QR10"/>
<gene>
    <name evidence="1" type="ORF">GCM10011591_38890</name>
</gene>
<evidence type="ECO:0000313" key="1">
    <source>
        <dbReference type="EMBL" id="GGK62864.1"/>
    </source>
</evidence>
<accession>A0A917QR10</accession>
<evidence type="ECO:0000313" key="2">
    <source>
        <dbReference type="Proteomes" id="UP000612956"/>
    </source>
</evidence>
<dbReference type="Proteomes" id="UP000612956">
    <property type="component" value="Unassembled WGS sequence"/>
</dbReference>
<organism evidence="1 2">
    <name type="scientific">Nocardia camponoti</name>
    <dbReference type="NCBI Taxonomy" id="1616106"/>
    <lineage>
        <taxon>Bacteria</taxon>
        <taxon>Bacillati</taxon>
        <taxon>Actinomycetota</taxon>
        <taxon>Actinomycetes</taxon>
        <taxon>Mycobacteriales</taxon>
        <taxon>Nocardiaceae</taxon>
        <taxon>Nocardia</taxon>
    </lineage>
</organism>
<reference evidence="1" key="2">
    <citation type="submission" date="2020-09" db="EMBL/GenBank/DDBJ databases">
        <authorList>
            <person name="Sun Q."/>
            <person name="Zhou Y."/>
        </authorList>
    </citation>
    <scope>NUCLEOTIDE SEQUENCE</scope>
    <source>
        <strain evidence="1">CGMCC 4.7278</strain>
    </source>
</reference>
<sequence length="111" mass="11037">MLRVNEDPATCFGTVSAAVGGVEFKAARSGPVIWPSMPGTTFRSASALVSQVPGTANVITSEQSVAVGAGSGSAQAGTEAADVSTTASITVHADRRPIVAADITAPVPAQR</sequence>